<dbReference type="Proteomes" id="UP000237000">
    <property type="component" value="Unassembled WGS sequence"/>
</dbReference>
<evidence type="ECO:0000313" key="3">
    <source>
        <dbReference type="Proteomes" id="UP000237000"/>
    </source>
</evidence>
<protein>
    <submittedName>
        <fullName evidence="2">Uncharacterized protein</fullName>
    </submittedName>
</protein>
<dbReference type="AlphaFoldDB" id="A0A2P5F902"/>
<name>A0A2P5F902_TREOI</name>
<proteinExistence type="predicted"/>
<dbReference type="InParanoid" id="A0A2P5F902"/>
<organism evidence="2 3">
    <name type="scientific">Trema orientale</name>
    <name type="common">Charcoal tree</name>
    <name type="synonym">Celtis orientalis</name>
    <dbReference type="NCBI Taxonomy" id="63057"/>
    <lineage>
        <taxon>Eukaryota</taxon>
        <taxon>Viridiplantae</taxon>
        <taxon>Streptophyta</taxon>
        <taxon>Embryophyta</taxon>
        <taxon>Tracheophyta</taxon>
        <taxon>Spermatophyta</taxon>
        <taxon>Magnoliopsida</taxon>
        <taxon>eudicotyledons</taxon>
        <taxon>Gunneridae</taxon>
        <taxon>Pentapetalae</taxon>
        <taxon>rosids</taxon>
        <taxon>fabids</taxon>
        <taxon>Rosales</taxon>
        <taxon>Cannabaceae</taxon>
        <taxon>Trema</taxon>
    </lineage>
</organism>
<feature type="region of interest" description="Disordered" evidence="1">
    <location>
        <begin position="1"/>
        <end position="33"/>
    </location>
</feature>
<sequence>MGEGYSQNASFVPKTGAEKIDEQEVDPTPPAVAAYPPERCTPIRDNNDNYYDWAFGMENMRPEELKECFGEVPKTPGIIPGTSSSRVYIVRIVDNAARWSAPLFSEGELPQGTLNNLSAGSFNSVKIMIGQLFENKEDLKLKLHLHAMKSNFGFKMKKSGKDY</sequence>
<comment type="caution">
    <text evidence="2">The sequence shown here is derived from an EMBL/GenBank/DDBJ whole genome shotgun (WGS) entry which is preliminary data.</text>
</comment>
<dbReference type="OrthoDB" id="10375076at2759"/>
<evidence type="ECO:0000256" key="1">
    <source>
        <dbReference type="SAM" id="MobiDB-lite"/>
    </source>
</evidence>
<keyword evidence="3" id="KW-1185">Reference proteome</keyword>
<dbReference type="EMBL" id="JXTC01000053">
    <property type="protein sequence ID" value="PON94267.1"/>
    <property type="molecule type" value="Genomic_DNA"/>
</dbReference>
<accession>A0A2P5F902</accession>
<gene>
    <name evidence="2" type="ORF">TorRG33x02_100050</name>
</gene>
<reference evidence="3" key="1">
    <citation type="submission" date="2016-06" db="EMBL/GenBank/DDBJ databases">
        <title>Parallel loss of symbiosis genes in relatives of nitrogen-fixing non-legume Parasponia.</title>
        <authorList>
            <person name="Van Velzen R."/>
            <person name="Holmer R."/>
            <person name="Bu F."/>
            <person name="Rutten L."/>
            <person name="Van Zeijl A."/>
            <person name="Liu W."/>
            <person name="Santuari L."/>
            <person name="Cao Q."/>
            <person name="Sharma T."/>
            <person name="Shen D."/>
            <person name="Roswanjaya Y."/>
            <person name="Wardhani T."/>
            <person name="Kalhor M.S."/>
            <person name="Jansen J."/>
            <person name="Van den Hoogen J."/>
            <person name="Gungor B."/>
            <person name="Hartog M."/>
            <person name="Hontelez J."/>
            <person name="Verver J."/>
            <person name="Yang W.-C."/>
            <person name="Schijlen E."/>
            <person name="Repin R."/>
            <person name="Schilthuizen M."/>
            <person name="Schranz E."/>
            <person name="Heidstra R."/>
            <person name="Miyata K."/>
            <person name="Fedorova E."/>
            <person name="Kohlen W."/>
            <person name="Bisseling T."/>
            <person name="Smit S."/>
            <person name="Geurts R."/>
        </authorList>
    </citation>
    <scope>NUCLEOTIDE SEQUENCE [LARGE SCALE GENOMIC DNA]</scope>
    <source>
        <strain evidence="3">cv. RG33-2</strain>
    </source>
</reference>
<evidence type="ECO:0000313" key="2">
    <source>
        <dbReference type="EMBL" id="PON94267.1"/>
    </source>
</evidence>
<feature type="compositionally biased region" description="Polar residues" evidence="1">
    <location>
        <begin position="1"/>
        <end position="10"/>
    </location>
</feature>